<dbReference type="EMBL" id="BAABBI010000001">
    <property type="protein sequence ID" value="GAA3779779.1"/>
    <property type="molecule type" value="Genomic_DNA"/>
</dbReference>
<protein>
    <recommendedName>
        <fullName evidence="4">Carboxypeptidase-like regulatory domain-containing protein</fullName>
    </recommendedName>
</protein>
<keyword evidence="1" id="KW-0732">Signal</keyword>
<comment type="caution">
    <text evidence="2">The sequence shown here is derived from an EMBL/GenBank/DDBJ whole genome shotgun (WGS) entry which is preliminary data.</text>
</comment>
<keyword evidence="3" id="KW-1185">Reference proteome</keyword>
<evidence type="ECO:0000313" key="3">
    <source>
        <dbReference type="Proteomes" id="UP001501456"/>
    </source>
</evidence>
<dbReference type="SUPFAM" id="SSF49464">
    <property type="entry name" value="Carboxypeptidase regulatory domain-like"/>
    <property type="match status" value="1"/>
</dbReference>
<evidence type="ECO:0008006" key="4">
    <source>
        <dbReference type="Google" id="ProtNLM"/>
    </source>
</evidence>
<sequence length="303" mass="34838">MKYLFCVFFGLVVLNNIQAQNISGQITAVNDEPLPYSNVSILNKNIGTSADSLGVFNFNVSKHLGDTIFVSQLGYQTKKIPVNSLINQTFVKIILLESQSILDEVLISNKKKTYTSVKTLGVNRSKIKFRSSVPYGYERCLYIENKEGKKGKLLWVSFDLKKKKPREGYDMFPTYYRIKFYEFNKAKNIPDTPLSSFDSIIKPKNKNQKVTINLNETYMPFSNSGICACIEAINPKPNQPKKTMYLTAPNLVVTYNEQALTWSSYRGQLWTHMTRKMKWKAFGKTSYYYANPMMKIGVQFEKQ</sequence>
<dbReference type="Proteomes" id="UP001501456">
    <property type="component" value="Unassembled WGS sequence"/>
</dbReference>
<feature type="signal peptide" evidence="1">
    <location>
        <begin position="1"/>
        <end position="19"/>
    </location>
</feature>
<accession>A0ABP7H1U9</accession>
<feature type="chain" id="PRO_5046376165" description="Carboxypeptidase-like regulatory domain-containing protein" evidence="1">
    <location>
        <begin position="20"/>
        <end position="303"/>
    </location>
</feature>
<proteinExistence type="predicted"/>
<evidence type="ECO:0000313" key="2">
    <source>
        <dbReference type="EMBL" id="GAA3779779.1"/>
    </source>
</evidence>
<dbReference type="RefSeq" id="WP_344727844.1">
    <property type="nucleotide sequence ID" value="NZ_BAABBI010000001.1"/>
</dbReference>
<organism evidence="2 3">
    <name type="scientific">Corallibacter vietnamensis</name>
    <dbReference type="NCBI Taxonomy" id="904130"/>
    <lineage>
        <taxon>Bacteria</taxon>
        <taxon>Pseudomonadati</taxon>
        <taxon>Bacteroidota</taxon>
        <taxon>Flavobacteriia</taxon>
        <taxon>Flavobacteriales</taxon>
        <taxon>Flavobacteriaceae</taxon>
        <taxon>Corallibacter</taxon>
    </lineage>
</organism>
<gene>
    <name evidence="2" type="ORF">GCM10022271_10040</name>
</gene>
<dbReference type="Pfam" id="PF13715">
    <property type="entry name" value="CarbopepD_reg_2"/>
    <property type="match status" value="1"/>
</dbReference>
<dbReference type="InterPro" id="IPR008969">
    <property type="entry name" value="CarboxyPept-like_regulatory"/>
</dbReference>
<evidence type="ECO:0000256" key="1">
    <source>
        <dbReference type="SAM" id="SignalP"/>
    </source>
</evidence>
<name>A0ABP7H1U9_9FLAO</name>
<reference evidence="3" key="1">
    <citation type="journal article" date="2019" name="Int. J. Syst. Evol. Microbiol.">
        <title>The Global Catalogue of Microorganisms (GCM) 10K type strain sequencing project: providing services to taxonomists for standard genome sequencing and annotation.</title>
        <authorList>
            <consortium name="The Broad Institute Genomics Platform"/>
            <consortium name="The Broad Institute Genome Sequencing Center for Infectious Disease"/>
            <person name="Wu L."/>
            <person name="Ma J."/>
        </authorList>
    </citation>
    <scope>NUCLEOTIDE SEQUENCE [LARGE SCALE GENOMIC DNA]</scope>
    <source>
        <strain evidence="3">JCM 17525</strain>
    </source>
</reference>